<keyword evidence="20" id="KW-1185">Reference proteome</keyword>
<reference evidence="19 20" key="1">
    <citation type="submission" date="2010-04" db="EMBL/GenBank/DDBJ databases">
        <title>The genome of Herbaspirillum seropedicae SmR1, an endophytic, nitrogen-fixing, plant-growth promoting beta-Proteobacteria.</title>
        <authorList>
            <person name="Pedrosa F.O."/>
            <person name="Monteiro R.A."/>
            <person name="Wassem R."/>
            <person name="Cruz L.M."/>
            <person name="Ayub R.A."/>
            <person name="Colauto N.B."/>
            <person name="Fernandez M.A."/>
            <person name="Fungaro M.H.P."/>
            <person name="Grisard E.C."/>
            <person name="Hungria M."/>
            <person name="Madeira H.M.F."/>
            <person name="Nodari R.O."/>
            <person name="Osaku C.A."/>
            <person name="Petzl-Erler M.L."/>
            <person name="Terenzi H."/>
            <person name="Vieira L.G.E."/>
            <person name="Almeida M.I.M."/>
            <person name="Alves L.R."/>
            <person name="Arantes O.M.N."/>
            <person name="Balsanelli E."/>
            <person name="Barcellos F.G."/>
            <person name="Baura V.A."/>
            <person name="Binde D.R."/>
            <person name="Campo R.J."/>
            <person name="Chubatsu L.S."/>
            <person name="Chueire L.M.O."/>
            <person name="Ciferri R.R."/>
            <person name="Correa L.C."/>
            <person name="da Conceicao Silva J.L."/>
            <person name="Dabul A.N.G."/>
            <person name="Dambros B.P."/>
            <person name="Faoro H."/>
            <person name="Favetti A."/>
            <person name="Friedermann G."/>
            <person name="Furlaneto M.C."/>
            <person name="Gasques L.S."/>
            <person name="Gimenes C.C.T."/>
            <person name="Gioppo N.M.R."/>
            <person name="Glienke-Blanco C."/>
            <person name="Godoy L.P."/>
            <person name="Guerra M.P."/>
            <person name="Karp S."/>
            <person name="Kava-Cordeiro V."/>
            <person name="Margarido V.P."/>
            <person name="Mathioni S.M."/>
            <person name="Menck-Soares M.A."/>
            <person name="Murace N.K."/>
            <person name="Nicolas M.F."/>
            <person name="Oliveira C.E.C."/>
            <person name="Pagnan N.A.B."/>
            <person name="Pamphile J.A."/>
            <person name="Patussi E.V."/>
            <person name="Pereira L.F.P."/>
            <person name="Pereira-Ferrari L."/>
            <person name="Pinto F.G.S."/>
            <person name="Precoma C."/>
            <person name="Prioli A.J."/>
            <person name="Prioli S.M.A.P."/>
            <person name="Raittz R.T."/>
            <person name="Ramos H.J.O."/>
            <person name="Ribeiro E.M.S.F."/>
            <person name="Rigo L.U."/>
            <person name="Rocha C.L.M.S.C."/>
            <person name="Rocha S.N."/>
            <person name="Santos K."/>
            <person name="Satori D."/>
            <person name="Silva A.G."/>
            <person name="Simao R.C.G."/>
            <person name="Soares M.A.M."/>
            <person name="Souza E.M."/>
            <person name="Steffens M.B.R."/>
            <person name="Steindel M."/>
            <person name="Tadra-Sfeir M.Z."/>
            <person name="Takahashi E.K."/>
            <person name="Torres R.A."/>
            <person name="Valle J.S."/>
            <person name="Vernal J.I."/>
            <person name="Vilas-Boas L.A."/>
            <person name="Watanabe M.A.E."/>
            <person name="Weiss V.A."/>
            <person name="Yates M.A."/>
            <person name="Souza E.M."/>
        </authorList>
    </citation>
    <scope>NUCLEOTIDE SEQUENCE [LARGE SCALE GENOMIC DNA]</scope>
    <source>
        <strain evidence="19 20">SmR1</strain>
    </source>
</reference>
<keyword evidence="13 14" id="KW-0998">Cell outer membrane</keyword>
<gene>
    <name evidence="19" type="primary">fiu</name>
    <name evidence="19" type="ordered locus">Hsero_3255</name>
</gene>
<sequence>MRARPPPTASPPAKRTRNHSLGTLLMTYIKSRKHAPSTRAASLASTSLSAAVASALLLPAIGAQAQSANAALPSVEVTASQEPAYKADKASSAKYTQPLVDTPQTLTVIKRQLIDQQGATTLTEALRNSPGVGTFSLGENGATNTGDAIYMRGFDSSSAIFVDSVRDLGSVSRDMFNIQQVEVLKGPAGTDTGRGSPTGSINLVTKQAETTDAFSASAMYGSWNQKRVTADWNKVLNAETGTAMRLNLMKQDSGVPGRHEVKNDRTGLALSLAHGLGSDTRVFLDYLHMEQDDVPDGGVPTIGLPGYTTPDATRRFLSSAGRVDSSNFYGLTSDYNQVNTDRLTLRVEHDFSPDLKLQNTTRIGKTHQNYLLTAFMASSANLLTPNANDASSWTLARSLPTIKNQTNTIITNQTYLTAKLKSGSLEHTLMGGVELTQERQNNSGVLTSGTLPAVNLYNPNPNPNAGRGNWIMGADPSTNAWGKTDTVSAYLFDTIKVNQQWSFNGGVRVDHYDTSLANGYRCVSSGRGTLCPTGVAAGTAFRQSFSTSGNLLNWKLAGIYKPTDYSSLYALYATSQQPPGGSSFSLSASNSSADNPKFDPQKAKTAELGTKWDLLNKKLALTAALYRTEITNEVEQDATSGQYFQTGKKTVQGVELGVTGEVTPDLSLTAGYTYMKTKVDSGAIVTASGENTLAYTPRQAFTSWATYRLPKGFTLGGGARYVSSLVRGSDNPTSGTPKYADSYWVFDAMAGYVVNKNLDLQLNLYNIFNKDYVAAINKSGYRYTPGTPRAVTLTANLKF</sequence>
<dbReference type="STRING" id="757424.Hsero_3255"/>
<dbReference type="eggNOG" id="COG4774">
    <property type="taxonomic scope" value="Bacteria"/>
</dbReference>
<proteinExistence type="inferred from homology"/>
<keyword evidence="3 14" id="KW-0813">Transport</keyword>
<evidence type="ECO:0000256" key="11">
    <source>
        <dbReference type="ARBA" id="ARBA00023136"/>
    </source>
</evidence>
<evidence type="ECO:0000256" key="8">
    <source>
        <dbReference type="ARBA" id="ARBA00023004"/>
    </source>
</evidence>
<evidence type="ECO:0000259" key="18">
    <source>
        <dbReference type="Pfam" id="PF07715"/>
    </source>
</evidence>
<dbReference type="Pfam" id="PF07715">
    <property type="entry name" value="Plug"/>
    <property type="match status" value="1"/>
</dbReference>
<evidence type="ECO:0000256" key="3">
    <source>
        <dbReference type="ARBA" id="ARBA00022448"/>
    </source>
</evidence>
<dbReference type="Pfam" id="PF00593">
    <property type="entry name" value="TonB_dep_Rec_b-barrel"/>
    <property type="match status" value="1"/>
</dbReference>
<dbReference type="AlphaFoldDB" id="D8J1G7"/>
<evidence type="ECO:0000256" key="2">
    <source>
        <dbReference type="ARBA" id="ARBA00009810"/>
    </source>
</evidence>
<evidence type="ECO:0000256" key="10">
    <source>
        <dbReference type="ARBA" id="ARBA00023077"/>
    </source>
</evidence>
<evidence type="ECO:0000256" key="5">
    <source>
        <dbReference type="ARBA" id="ARBA00022496"/>
    </source>
</evidence>
<dbReference type="HOGENOM" id="CLU_008287_9_1_4"/>
<dbReference type="GO" id="GO:0015344">
    <property type="term" value="F:siderophore uptake transmembrane transporter activity"/>
    <property type="evidence" value="ECO:0007669"/>
    <property type="project" value="TreeGrafter"/>
</dbReference>
<keyword evidence="4 14" id="KW-1134">Transmembrane beta strand</keyword>
<dbReference type="SUPFAM" id="SSF56935">
    <property type="entry name" value="Porins"/>
    <property type="match status" value="1"/>
</dbReference>
<feature type="compositionally biased region" description="Low complexity" evidence="16">
    <location>
        <begin position="582"/>
        <end position="592"/>
    </location>
</feature>
<evidence type="ECO:0000256" key="1">
    <source>
        <dbReference type="ARBA" id="ARBA00004571"/>
    </source>
</evidence>
<dbReference type="InterPro" id="IPR010105">
    <property type="entry name" value="TonB_sidphr_rcpt"/>
</dbReference>
<keyword evidence="6 14" id="KW-0812">Transmembrane</keyword>
<dbReference type="Gene3D" id="2.170.130.10">
    <property type="entry name" value="TonB-dependent receptor, plug domain"/>
    <property type="match status" value="1"/>
</dbReference>
<dbReference type="Gene3D" id="2.40.170.20">
    <property type="entry name" value="TonB-dependent receptor, beta-barrel domain"/>
    <property type="match status" value="1"/>
</dbReference>
<evidence type="ECO:0000256" key="14">
    <source>
        <dbReference type="PROSITE-ProRule" id="PRU01360"/>
    </source>
</evidence>
<keyword evidence="8" id="KW-0408">Iron</keyword>
<dbReference type="InterPro" id="IPR036942">
    <property type="entry name" value="Beta-barrel_TonB_sf"/>
</dbReference>
<dbReference type="NCBIfam" id="NF007349">
    <property type="entry name" value="PRK09840.1"/>
    <property type="match status" value="1"/>
</dbReference>
<dbReference type="PANTHER" id="PTHR32552:SF89">
    <property type="entry name" value="CATECHOLATE SIDEROPHORE RECEPTOR FIU"/>
    <property type="match status" value="1"/>
</dbReference>
<name>D8J1G7_HERSS</name>
<keyword evidence="11 14" id="KW-0472">Membrane</keyword>
<evidence type="ECO:0000313" key="20">
    <source>
        <dbReference type="Proteomes" id="UP000000329"/>
    </source>
</evidence>
<evidence type="ECO:0000256" key="16">
    <source>
        <dbReference type="SAM" id="MobiDB-lite"/>
    </source>
</evidence>
<keyword evidence="9" id="KW-0406">Ion transport</keyword>
<dbReference type="PANTHER" id="PTHR32552">
    <property type="entry name" value="FERRICHROME IRON RECEPTOR-RELATED"/>
    <property type="match status" value="1"/>
</dbReference>
<keyword evidence="10 15" id="KW-0798">TonB box</keyword>
<dbReference type="CDD" id="cd01347">
    <property type="entry name" value="ligand_gated_channel"/>
    <property type="match status" value="1"/>
</dbReference>
<dbReference type="GO" id="GO:0009279">
    <property type="term" value="C:cell outer membrane"/>
    <property type="evidence" value="ECO:0007669"/>
    <property type="project" value="UniProtKB-SubCell"/>
</dbReference>
<evidence type="ECO:0000313" key="19">
    <source>
        <dbReference type="EMBL" id="ADJ64736.1"/>
    </source>
</evidence>
<evidence type="ECO:0000256" key="13">
    <source>
        <dbReference type="ARBA" id="ARBA00023237"/>
    </source>
</evidence>
<evidence type="ECO:0000256" key="9">
    <source>
        <dbReference type="ARBA" id="ARBA00023065"/>
    </source>
</evidence>
<comment type="similarity">
    <text evidence="2 14 15">Belongs to the TonB-dependent receptor family.</text>
</comment>
<dbReference type="Proteomes" id="UP000000329">
    <property type="component" value="Chromosome"/>
</dbReference>
<dbReference type="NCBIfam" id="TIGR01783">
    <property type="entry name" value="TonB-siderophor"/>
    <property type="match status" value="1"/>
</dbReference>
<dbReference type="InterPro" id="IPR039426">
    <property type="entry name" value="TonB-dep_rcpt-like"/>
</dbReference>
<keyword evidence="12 19" id="KW-0675">Receptor</keyword>
<evidence type="ECO:0000256" key="4">
    <source>
        <dbReference type="ARBA" id="ARBA00022452"/>
    </source>
</evidence>
<feature type="domain" description="TonB-dependent receptor plug" evidence="18">
    <location>
        <begin position="99"/>
        <end position="199"/>
    </location>
</feature>
<dbReference type="InterPro" id="IPR012910">
    <property type="entry name" value="Plug_dom"/>
</dbReference>
<comment type="subcellular location">
    <subcellularLocation>
        <location evidence="1 14">Cell outer membrane</location>
        <topology evidence="1 14">Multi-pass membrane protein</topology>
    </subcellularLocation>
</comment>
<evidence type="ECO:0000256" key="15">
    <source>
        <dbReference type="RuleBase" id="RU003357"/>
    </source>
</evidence>
<dbReference type="PROSITE" id="PS52016">
    <property type="entry name" value="TONB_DEPENDENT_REC_3"/>
    <property type="match status" value="1"/>
</dbReference>
<evidence type="ECO:0000256" key="6">
    <source>
        <dbReference type="ARBA" id="ARBA00022692"/>
    </source>
</evidence>
<dbReference type="InterPro" id="IPR000531">
    <property type="entry name" value="Beta-barrel_TonB"/>
</dbReference>
<feature type="region of interest" description="Disordered" evidence="16">
    <location>
        <begin position="582"/>
        <end position="602"/>
    </location>
</feature>
<protein>
    <submittedName>
        <fullName evidence="19">TonB-dependent outer membrane iron monomeric catechols receptor protein</fullName>
    </submittedName>
</protein>
<keyword evidence="5" id="KW-0410">Iron transport</keyword>
<dbReference type="GO" id="GO:0038023">
    <property type="term" value="F:signaling receptor activity"/>
    <property type="evidence" value="ECO:0007669"/>
    <property type="project" value="InterPro"/>
</dbReference>
<evidence type="ECO:0000256" key="12">
    <source>
        <dbReference type="ARBA" id="ARBA00023170"/>
    </source>
</evidence>
<dbReference type="EMBL" id="CP002039">
    <property type="protein sequence ID" value="ADJ64736.1"/>
    <property type="molecule type" value="Genomic_DNA"/>
</dbReference>
<dbReference type="KEGG" id="hse:Hsero_3255"/>
<dbReference type="GO" id="GO:0015891">
    <property type="term" value="P:siderophore transport"/>
    <property type="evidence" value="ECO:0007669"/>
    <property type="project" value="InterPro"/>
</dbReference>
<evidence type="ECO:0000259" key="17">
    <source>
        <dbReference type="Pfam" id="PF00593"/>
    </source>
</evidence>
<dbReference type="InterPro" id="IPR037066">
    <property type="entry name" value="Plug_dom_sf"/>
</dbReference>
<keyword evidence="7" id="KW-0732">Signal</keyword>
<organism evidence="19 20">
    <name type="scientific">Herbaspirillum seropedicae (strain SmR1)</name>
    <dbReference type="NCBI Taxonomy" id="757424"/>
    <lineage>
        <taxon>Bacteria</taxon>
        <taxon>Pseudomonadati</taxon>
        <taxon>Pseudomonadota</taxon>
        <taxon>Betaproteobacteria</taxon>
        <taxon>Burkholderiales</taxon>
        <taxon>Oxalobacteraceae</taxon>
        <taxon>Herbaspirillum</taxon>
    </lineage>
</organism>
<accession>D8J1G7</accession>
<dbReference type="FunFam" id="2.170.130.10:FF:000001">
    <property type="entry name" value="Catecholate siderophore TonB-dependent receptor"/>
    <property type="match status" value="1"/>
</dbReference>
<feature type="domain" description="TonB-dependent receptor-like beta-barrel" evidence="17">
    <location>
        <begin position="308"/>
        <end position="767"/>
    </location>
</feature>
<evidence type="ECO:0000256" key="7">
    <source>
        <dbReference type="ARBA" id="ARBA00022729"/>
    </source>
</evidence>